<dbReference type="InterPro" id="IPR008901">
    <property type="entry name" value="ACER"/>
</dbReference>
<evidence type="ECO:0000256" key="5">
    <source>
        <dbReference type="ARBA" id="ARBA00022989"/>
    </source>
</evidence>
<dbReference type="PANTHER" id="PTHR34368">
    <property type="entry name" value="OS01G0962200 PROTEIN"/>
    <property type="match status" value="1"/>
</dbReference>
<feature type="transmembrane region" description="Helical" evidence="7">
    <location>
        <begin position="75"/>
        <end position="97"/>
    </location>
</feature>
<feature type="transmembrane region" description="Helical" evidence="7">
    <location>
        <begin position="190"/>
        <end position="211"/>
    </location>
</feature>
<name>A0AAP0L077_9MAGN</name>
<evidence type="ECO:0008006" key="10">
    <source>
        <dbReference type="Google" id="ProtNLM"/>
    </source>
</evidence>
<comment type="subcellular location">
    <subcellularLocation>
        <location evidence="1">Membrane</location>
        <topology evidence="1">Multi-pass membrane protein</topology>
    </subcellularLocation>
</comment>
<dbReference type="AlphaFoldDB" id="A0AAP0L077"/>
<organism evidence="8 9">
    <name type="scientific">Stephania yunnanensis</name>
    <dbReference type="NCBI Taxonomy" id="152371"/>
    <lineage>
        <taxon>Eukaryota</taxon>
        <taxon>Viridiplantae</taxon>
        <taxon>Streptophyta</taxon>
        <taxon>Embryophyta</taxon>
        <taxon>Tracheophyta</taxon>
        <taxon>Spermatophyta</taxon>
        <taxon>Magnoliopsida</taxon>
        <taxon>Ranunculales</taxon>
        <taxon>Menispermaceae</taxon>
        <taxon>Menispermoideae</taxon>
        <taxon>Cissampelideae</taxon>
        <taxon>Stephania</taxon>
    </lineage>
</organism>
<evidence type="ECO:0000256" key="1">
    <source>
        <dbReference type="ARBA" id="ARBA00004141"/>
    </source>
</evidence>
<evidence type="ECO:0000256" key="7">
    <source>
        <dbReference type="SAM" id="Phobius"/>
    </source>
</evidence>
<feature type="transmembrane region" description="Helical" evidence="7">
    <location>
        <begin position="164"/>
        <end position="183"/>
    </location>
</feature>
<evidence type="ECO:0000256" key="3">
    <source>
        <dbReference type="ARBA" id="ARBA00022692"/>
    </source>
</evidence>
<dbReference type="GO" id="GO:0006672">
    <property type="term" value="P:ceramide metabolic process"/>
    <property type="evidence" value="ECO:0007669"/>
    <property type="project" value="InterPro"/>
</dbReference>
<keyword evidence="5 7" id="KW-1133">Transmembrane helix</keyword>
<evidence type="ECO:0000313" key="9">
    <source>
        <dbReference type="Proteomes" id="UP001420932"/>
    </source>
</evidence>
<keyword evidence="6 7" id="KW-0472">Membrane</keyword>
<comment type="similarity">
    <text evidence="2">Belongs to the alkaline ceramidase family.</text>
</comment>
<feature type="transmembrane region" description="Helical" evidence="7">
    <location>
        <begin position="34"/>
        <end position="54"/>
    </location>
</feature>
<protein>
    <recommendedName>
        <fullName evidence="10">Alkaline phytoceramidase</fullName>
    </recommendedName>
</protein>
<dbReference type="EMBL" id="JBBNAF010000003">
    <property type="protein sequence ID" value="KAK9161896.1"/>
    <property type="molecule type" value="Genomic_DNA"/>
</dbReference>
<proteinExistence type="inferred from homology"/>
<dbReference type="Pfam" id="PF05875">
    <property type="entry name" value="Ceramidase"/>
    <property type="match status" value="1"/>
</dbReference>
<evidence type="ECO:0000256" key="4">
    <source>
        <dbReference type="ARBA" id="ARBA00022801"/>
    </source>
</evidence>
<accession>A0AAP0L077</accession>
<dbReference type="GO" id="GO:0016811">
    <property type="term" value="F:hydrolase activity, acting on carbon-nitrogen (but not peptide) bonds, in linear amides"/>
    <property type="evidence" value="ECO:0007669"/>
    <property type="project" value="InterPro"/>
</dbReference>
<feature type="transmembrane region" description="Helical" evidence="7">
    <location>
        <begin position="254"/>
        <end position="272"/>
    </location>
</feature>
<evidence type="ECO:0000256" key="6">
    <source>
        <dbReference type="ARBA" id="ARBA00023136"/>
    </source>
</evidence>
<keyword evidence="9" id="KW-1185">Reference proteome</keyword>
<dbReference type="GO" id="GO:0016020">
    <property type="term" value="C:membrane"/>
    <property type="evidence" value="ECO:0007669"/>
    <property type="project" value="UniProtKB-SubCell"/>
</dbReference>
<comment type="caution">
    <text evidence="8">The sequence shown here is derived from an EMBL/GenBank/DDBJ whole genome shotgun (WGS) entry which is preliminary data.</text>
</comment>
<dbReference type="Proteomes" id="UP001420932">
    <property type="component" value="Unassembled WGS sequence"/>
</dbReference>
<evidence type="ECO:0000256" key="2">
    <source>
        <dbReference type="ARBA" id="ARBA00009780"/>
    </source>
</evidence>
<sequence length="282" mass="31462">MVGGVGMVWTTMNPKKMMMATTHLFLSRVTTLRLWIGGIVVCSILIVMLGAPKIPHSPKHHAFADMRNFLGVPNTLNVFSNFPFLIVGVLGLVLSLQPNLFAVTFPAEVFGWAFFYAGVAAAAFGSAYYHLNPNDHRFLWDQLPMMLAYASLLSILILERVGHKIGLTCFFALLTFSLLTLAYERTSNDLRLCIMFQLVPSIAIPAFAALFPPKYSHSRYWLWASGVYLLAKFGGAADRKIYGTTHYIISGHSLEHLCLVLVPVLLTLMLMCRSTRIPRFSI</sequence>
<gene>
    <name evidence="8" type="ORF">Syun_008237</name>
</gene>
<dbReference type="PANTHER" id="PTHR34368:SF2">
    <property type="entry name" value="ALKALINE PHYTOCERAMIDASE (APHC)"/>
    <property type="match status" value="1"/>
</dbReference>
<evidence type="ECO:0000313" key="8">
    <source>
        <dbReference type="EMBL" id="KAK9161896.1"/>
    </source>
</evidence>
<keyword evidence="4" id="KW-0378">Hydrolase</keyword>
<keyword evidence="3 7" id="KW-0812">Transmembrane</keyword>
<feature type="transmembrane region" description="Helical" evidence="7">
    <location>
        <begin position="109"/>
        <end position="131"/>
    </location>
</feature>
<reference evidence="8 9" key="1">
    <citation type="submission" date="2024-01" db="EMBL/GenBank/DDBJ databases">
        <title>Genome assemblies of Stephania.</title>
        <authorList>
            <person name="Yang L."/>
        </authorList>
    </citation>
    <scope>NUCLEOTIDE SEQUENCE [LARGE SCALE GENOMIC DNA]</scope>
    <source>
        <strain evidence="8">YNDBR</strain>
        <tissue evidence="8">Leaf</tissue>
    </source>
</reference>
<feature type="transmembrane region" description="Helical" evidence="7">
    <location>
        <begin position="138"/>
        <end position="158"/>
    </location>
</feature>